<feature type="chain" id="PRO_5011112273" evidence="1">
    <location>
        <begin position="26"/>
        <end position="407"/>
    </location>
</feature>
<dbReference type="InterPro" id="IPR011050">
    <property type="entry name" value="Pectin_lyase_fold/virulence"/>
</dbReference>
<evidence type="ECO:0000256" key="1">
    <source>
        <dbReference type="SAM" id="SignalP"/>
    </source>
</evidence>
<dbReference type="RefSeq" id="WP_125477695.1">
    <property type="nucleotide sequence ID" value="NZ_FCOL02000054.1"/>
</dbReference>
<reference evidence="2" key="1">
    <citation type="submission" date="2016-01" db="EMBL/GenBank/DDBJ databases">
        <authorList>
            <person name="Peeters C."/>
        </authorList>
    </citation>
    <scope>NUCLEOTIDE SEQUENCE [LARGE SCALE GENOMIC DNA]</scope>
    <source>
        <strain evidence="2">LMG 22937</strain>
    </source>
</reference>
<organism evidence="2 3">
    <name type="scientific">Caballeronia terrestris</name>
    <dbReference type="NCBI Taxonomy" id="1226301"/>
    <lineage>
        <taxon>Bacteria</taxon>
        <taxon>Pseudomonadati</taxon>
        <taxon>Pseudomonadota</taxon>
        <taxon>Betaproteobacteria</taxon>
        <taxon>Burkholderiales</taxon>
        <taxon>Burkholderiaceae</taxon>
        <taxon>Caballeronia</taxon>
    </lineage>
</organism>
<accession>A0A158KIK1</accession>
<protein>
    <submittedName>
        <fullName evidence="2">Uncharacterized protein</fullName>
    </submittedName>
</protein>
<dbReference type="Proteomes" id="UP000054925">
    <property type="component" value="Unassembled WGS sequence"/>
</dbReference>
<evidence type="ECO:0000313" key="3">
    <source>
        <dbReference type="Proteomes" id="UP000054925"/>
    </source>
</evidence>
<dbReference type="OrthoDB" id="9790784at2"/>
<name>A0A158KIK1_9BURK</name>
<dbReference type="AlphaFoldDB" id="A0A158KIK1"/>
<proteinExistence type="predicted"/>
<feature type="signal peptide" evidence="1">
    <location>
        <begin position="1"/>
        <end position="25"/>
    </location>
</feature>
<keyword evidence="1" id="KW-0732">Signal</keyword>
<gene>
    <name evidence="2" type="ORF">AWB67_05588</name>
</gene>
<evidence type="ECO:0000313" key="2">
    <source>
        <dbReference type="EMBL" id="SAL80241.1"/>
    </source>
</evidence>
<keyword evidence="3" id="KW-1185">Reference proteome</keyword>
<dbReference type="EMBL" id="FCOL02000054">
    <property type="protein sequence ID" value="SAL80241.1"/>
    <property type="molecule type" value="Genomic_DNA"/>
</dbReference>
<comment type="caution">
    <text evidence="2">The sequence shown here is derived from an EMBL/GenBank/DDBJ whole genome shotgun (WGS) entry which is preliminary data.</text>
</comment>
<dbReference type="SUPFAM" id="SSF51126">
    <property type="entry name" value="Pectin lyase-like"/>
    <property type="match status" value="1"/>
</dbReference>
<sequence>MRRTLSAALYPVVICTFLAATPALAASKSVACHAKDLQDAMSNANEGDILSLAPNCDYEITDPSRTMRWDRRTSDNRALPAVNTTLTIEGNGATIRPQGRREITTSSCESFAYAGNCLGRKVFSYGIGHSQMGIFTVVKPANLTLKNLILTNGTSRLGSAIWQEGGNVVLESVTIKNSFALGEFLYKGGNRLPSTEGRGGAILQSTGTMTIKDSTIKSVSAQNYGGAIYSENGKLDLIRTTIEGSTTGRAGGALYIANSVVNISDSPLLNNAVDYNYDNYDDDYTRRLIEDIKYGELPKYVGRSLRDPSYTLSDYYGMPVPPSGGAIYLEAGSLSLSGAPTMINKNITTSHHFKPNIGFPSGLKVEAGPGGGIYAREGTTFSLSTGATITGNTPDNCNSVIAKSCGQ</sequence>